<dbReference type="Proteomes" id="UP000005237">
    <property type="component" value="Unassembled WGS sequence"/>
</dbReference>
<dbReference type="PANTHER" id="PTHR35573:SF4">
    <property type="entry name" value="ML DOMAIN-CONTAINING PROTEIN"/>
    <property type="match status" value="1"/>
</dbReference>
<sequence>MLLRFAVLAVFCAAAASFVLQPQELANCAAPNGTDHQMNWWQCNDGPVQIFNATPYDSTGNNYEYPLHLGQPIVVKAQINNPTNTYSDPYLRSTVNVWKYGGWSGCTWTAVPTLGLL</sequence>
<reference evidence="3" key="1">
    <citation type="submission" date="2010-08" db="EMBL/GenBank/DDBJ databases">
        <authorList>
            <consortium name="Caenorhabditis japonica Sequencing Consortium"/>
            <person name="Wilson R.K."/>
        </authorList>
    </citation>
    <scope>NUCLEOTIDE SEQUENCE [LARGE SCALE GENOMIC DNA]</scope>
    <source>
        <strain evidence="3">DF5081</strain>
    </source>
</reference>
<evidence type="ECO:0000313" key="2">
    <source>
        <dbReference type="EnsemblMetazoa" id="CJA36713.1"/>
    </source>
</evidence>
<dbReference type="AlphaFoldDB" id="A0A8R1ITK8"/>
<protein>
    <submittedName>
        <fullName evidence="2">Uncharacterized protein</fullName>
    </submittedName>
</protein>
<feature type="signal peptide" evidence="1">
    <location>
        <begin position="1"/>
        <end position="17"/>
    </location>
</feature>
<name>A0A8R1ITK8_CAEJA</name>
<reference evidence="2" key="2">
    <citation type="submission" date="2022-06" db="UniProtKB">
        <authorList>
            <consortium name="EnsemblMetazoa"/>
        </authorList>
    </citation>
    <scope>IDENTIFICATION</scope>
    <source>
        <strain evidence="2">DF5081</strain>
    </source>
</reference>
<dbReference type="PANTHER" id="PTHR35573">
    <property type="entry name" value="PROTEIN CBG22129"/>
    <property type="match status" value="1"/>
</dbReference>
<organism evidence="2 3">
    <name type="scientific">Caenorhabditis japonica</name>
    <dbReference type="NCBI Taxonomy" id="281687"/>
    <lineage>
        <taxon>Eukaryota</taxon>
        <taxon>Metazoa</taxon>
        <taxon>Ecdysozoa</taxon>
        <taxon>Nematoda</taxon>
        <taxon>Chromadorea</taxon>
        <taxon>Rhabditida</taxon>
        <taxon>Rhabditina</taxon>
        <taxon>Rhabditomorpha</taxon>
        <taxon>Rhabditoidea</taxon>
        <taxon>Rhabditidae</taxon>
        <taxon>Peloderinae</taxon>
        <taxon>Caenorhabditis</taxon>
    </lineage>
</organism>
<keyword evidence="3" id="KW-1185">Reference proteome</keyword>
<keyword evidence="1" id="KW-0732">Signal</keyword>
<evidence type="ECO:0000256" key="1">
    <source>
        <dbReference type="SAM" id="SignalP"/>
    </source>
</evidence>
<evidence type="ECO:0000313" key="3">
    <source>
        <dbReference type="Proteomes" id="UP000005237"/>
    </source>
</evidence>
<proteinExistence type="predicted"/>
<feature type="chain" id="PRO_5035926837" evidence="1">
    <location>
        <begin position="18"/>
        <end position="117"/>
    </location>
</feature>
<accession>A0A8R1ITK8</accession>
<dbReference type="EnsemblMetazoa" id="CJA36713.1">
    <property type="protein sequence ID" value="CJA36713.1"/>
    <property type="gene ID" value="WBGene00212560"/>
</dbReference>